<gene>
    <name evidence="3" type="ORF">G3I67_09615</name>
</gene>
<accession>A0A6B2R0E0</accession>
<dbReference type="PANTHER" id="PTHR46401">
    <property type="entry name" value="GLYCOSYLTRANSFERASE WBBK-RELATED"/>
    <property type="match status" value="1"/>
</dbReference>
<keyword evidence="1 3" id="KW-0808">Transferase</keyword>
<feature type="domain" description="Glycosyl transferase family 1" evidence="2">
    <location>
        <begin position="197"/>
        <end position="354"/>
    </location>
</feature>
<evidence type="ECO:0000256" key="1">
    <source>
        <dbReference type="ARBA" id="ARBA00022679"/>
    </source>
</evidence>
<dbReference type="EMBL" id="JAAGRN010000005">
    <property type="protein sequence ID" value="NDY83488.1"/>
    <property type="molecule type" value="Genomic_DNA"/>
</dbReference>
<sequence length="384" mass="43197">MVKLKVAVDASRVRSGGGVAHLIGILDLERIDLFGIAEIHLWSYQKLLDAVPDKPWLIKHHPPETEASLPRQLLWQAIQLEKEIKQAGCQILFSADASTVCRFSPMVALSQNMLPYEEGIMPLYGFSKDRLRQAFILEVQKRAFKFADASIFLTQHAATRIQLYSGNLPAYTVIPHGVGEVFKQSPVTSTWPEQNQRPIHCLYVSPILEYKHQWVVVQAIKRLRDQGLDVTLTLLGGGGLRARQRLARQIEISDPDHQFVEVLEFLPHEEIPRRIAAADIFIFASGCETFGISLLEAMAVGVPIACSNQSSLPETLQDGGEYFNPRDDASIAQALKTLIDDPAKRAHLAARARKLSESYSWSRCASETWRYIVQTYQRVSRVNQ</sequence>
<dbReference type="GO" id="GO:0009103">
    <property type="term" value="P:lipopolysaccharide biosynthetic process"/>
    <property type="evidence" value="ECO:0007669"/>
    <property type="project" value="TreeGrafter"/>
</dbReference>
<dbReference type="RefSeq" id="WP_163654692.1">
    <property type="nucleotide sequence ID" value="NZ_JAAGRN010000005.1"/>
</dbReference>
<dbReference type="Pfam" id="PF00534">
    <property type="entry name" value="Glycos_transf_1"/>
    <property type="match status" value="1"/>
</dbReference>
<evidence type="ECO:0000313" key="3">
    <source>
        <dbReference type="EMBL" id="NDY83488.1"/>
    </source>
</evidence>
<dbReference type="AlphaFoldDB" id="A0A6B2R0E0"/>
<dbReference type="Gene3D" id="3.40.50.2000">
    <property type="entry name" value="Glycogen Phosphorylase B"/>
    <property type="match status" value="2"/>
</dbReference>
<protein>
    <submittedName>
        <fullName evidence="3">Glycosyltransferase family 4 protein</fullName>
    </submittedName>
</protein>
<reference evidence="3" key="1">
    <citation type="submission" date="2020-02" db="EMBL/GenBank/DDBJ databases">
        <authorList>
            <person name="Chen W.-M."/>
        </authorList>
    </citation>
    <scope>NUCLEOTIDE SEQUENCE</scope>
    <source>
        <strain evidence="3">NBD-18</strain>
    </source>
</reference>
<organism evidence="3">
    <name type="scientific">Sheuella amnicola</name>
    <dbReference type="NCBI Taxonomy" id="2707330"/>
    <lineage>
        <taxon>Bacteria</taxon>
        <taxon>Pseudomonadati</taxon>
        <taxon>Pseudomonadota</taxon>
        <taxon>Betaproteobacteria</taxon>
        <taxon>Burkholderiales</taxon>
        <taxon>Alcaligenaceae</taxon>
        <taxon>Sheuella</taxon>
    </lineage>
</organism>
<dbReference type="SUPFAM" id="SSF53756">
    <property type="entry name" value="UDP-Glycosyltransferase/glycogen phosphorylase"/>
    <property type="match status" value="1"/>
</dbReference>
<comment type="caution">
    <text evidence="3">The sequence shown here is derived from an EMBL/GenBank/DDBJ whole genome shotgun (WGS) entry which is preliminary data.</text>
</comment>
<dbReference type="PANTHER" id="PTHR46401:SF2">
    <property type="entry name" value="GLYCOSYLTRANSFERASE WBBK-RELATED"/>
    <property type="match status" value="1"/>
</dbReference>
<evidence type="ECO:0000259" key="2">
    <source>
        <dbReference type="Pfam" id="PF00534"/>
    </source>
</evidence>
<dbReference type="InterPro" id="IPR001296">
    <property type="entry name" value="Glyco_trans_1"/>
</dbReference>
<proteinExistence type="predicted"/>
<name>A0A6B2R0E0_9BURK</name>
<dbReference type="GO" id="GO:0016757">
    <property type="term" value="F:glycosyltransferase activity"/>
    <property type="evidence" value="ECO:0007669"/>
    <property type="project" value="InterPro"/>
</dbReference>